<dbReference type="Proteomes" id="UP000054837">
    <property type="component" value="Unassembled WGS sequence"/>
</dbReference>
<reference evidence="1 2" key="1">
    <citation type="submission" date="2015-12" db="EMBL/GenBank/DDBJ databases">
        <title>Serinicoccus chungangenesis strain CD08_5 genome sequencing and assembly.</title>
        <authorList>
            <person name="Chander A.M."/>
            <person name="Kaur G."/>
            <person name="Nair G.R."/>
            <person name="Dhawan D.K."/>
            <person name="Kochhar R.K."/>
            <person name="Mayilraj S."/>
            <person name="Bhadada S.K."/>
        </authorList>
    </citation>
    <scope>NUCLEOTIDE SEQUENCE [LARGE SCALE GENOMIC DNA]</scope>
    <source>
        <strain evidence="1 2">CD08_5</strain>
    </source>
</reference>
<evidence type="ECO:0008006" key="3">
    <source>
        <dbReference type="Google" id="ProtNLM"/>
    </source>
</evidence>
<dbReference type="STRING" id="767452.AVL62_14810"/>
<evidence type="ECO:0000313" key="1">
    <source>
        <dbReference type="EMBL" id="KUG52837.1"/>
    </source>
</evidence>
<organism evidence="1 2">
    <name type="scientific">Serinicoccus chungangensis</name>
    <dbReference type="NCBI Taxonomy" id="767452"/>
    <lineage>
        <taxon>Bacteria</taxon>
        <taxon>Bacillati</taxon>
        <taxon>Actinomycetota</taxon>
        <taxon>Actinomycetes</taxon>
        <taxon>Micrococcales</taxon>
        <taxon>Ornithinimicrobiaceae</taxon>
        <taxon>Serinicoccus</taxon>
    </lineage>
</organism>
<dbReference type="EMBL" id="LQBL01000029">
    <property type="protein sequence ID" value="KUG52837.1"/>
    <property type="molecule type" value="Genomic_DNA"/>
</dbReference>
<dbReference type="AlphaFoldDB" id="A0A0W8I4S9"/>
<gene>
    <name evidence="1" type="ORF">AVL62_14810</name>
</gene>
<name>A0A0W8I4S9_9MICO</name>
<accession>A0A0W8I4S9</accession>
<comment type="caution">
    <text evidence="1">The sequence shown here is derived from an EMBL/GenBank/DDBJ whole genome shotgun (WGS) entry which is preliminary data.</text>
</comment>
<keyword evidence="2" id="KW-1185">Reference proteome</keyword>
<sequence length="491" mass="50319">MGILGAGGLGVVATSAADPGAEGEPGWSQVQAATPGAVGWSGLGQAPCPEGMTRRVSVGSWSMDSAVPQARFNDGWGRVSSRDGGAAWAVVSAADPSDHFFLPYVKVSVDRRTMLALSTRGTQGNSAHTRVQMNSVDLRVYAGSSWDGRVYDVTAATDDENGHLGTWFEHTSRDGASTRWDVDNVQVYTCRDAPVSRISGSDRYASAARIAATYPAGVPVAYLATGENFPDAIGASALAAQRDAPVLLTRSDRLPGATAAQLDRLSPQRLVVLGGTGAVSSTVAQEAGAYAGTTSRVTGATRYDVSAALAETYAPGRPVLYVASGANFPDALAIGALAGDQGAPVLLTPTGGLHPAVEEQIGRLDPGRIVVVGGPVAVSDTVVGQLRRHTSGSVTRLTGSNRYAVAAAVARQFDEEPARVYVATGTAFPDALVGAARAGSQGVPVVLTRQDQLVSDARSALQALDPLRGVLLGGQVALSSVVMDQVGAQVG</sequence>
<proteinExistence type="predicted"/>
<protein>
    <recommendedName>
        <fullName evidence="3">Cell wall-binding repeat-containing protein</fullName>
    </recommendedName>
</protein>
<dbReference type="InterPro" id="IPR051922">
    <property type="entry name" value="Bact_Sporulation_Assoc"/>
</dbReference>
<dbReference type="Pfam" id="PF04122">
    <property type="entry name" value="CW_binding_2"/>
    <property type="match status" value="3"/>
</dbReference>
<dbReference type="InterPro" id="IPR007253">
    <property type="entry name" value="Cell_wall-bd_2"/>
</dbReference>
<dbReference type="PANTHER" id="PTHR30032:SF8">
    <property type="entry name" value="GERMINATION-SPECIFIC N-ACETYLMURAMOYL-L-ALANINE AMIDASE"/>
    <property type="match status" value="1"/>
</dbReference>
<dbReference type="PANTHER" id="PTHR30032">
    <property type="entry name" value="N-ACETYLMURAMOYL-L-ALANINE AMIDASE-RELATED"/>
    <property type="match status" value="1"/>
</dbReference>
<evidence type="ECO:0000313" key="2">
    <source>
        <dbReference type="Proteomes" id="UP000054837"/>
    </source>
</evidence>